<sequence length="430" mass="49015">MPNAIISWFRRRRVARSNRKQRAPSASSRLLREAPPAPPPPKLPSRRRAQLSPTPSHESLISSAAAAAAKSPFFTKLPAEIRRKILIEAFGGRTVHMDLVYDHPLLPRRDQPEKSPRSLAEWPHGNLNVDLSSGGCDVGYLRLDDSRPKEWAWRSSVCHRNPPFRCRPGEELQPAEDYCRFGQTKRRRMCLSWPGDFPSKCLIGAMGWLCSCRQAYVEGIDVLYSTNTIHTASKEMMLSLGSILLPQRLSSITSVELLWEFAPFPSIHPEVVKPPLSDMASFRSFLDAIPTTFPAARKIHISLLGRLYPTKTIDGSTSWDNNIDSADEILHPVDSLVLELGPHVRDFSLGIPSSLYKHQRNRALENNDPVEQAHRWQHERHWRPLKGSDERAGYWVWLGKKDFVRQIICTFAEGGYHHGIDHEDWVLYEY</sequence>
<comment type="caution">
    <text evidence="3">The sequence shown here is derived from an EMBL/GenBank/DDBJ whole genome shotgun (WGS) entry which is preliminary data.</text>
</comment>
<evidence type="ECO:0000259" key="2">
    <source>
        <dbReference type="Pfam" id="PF24864"/>
    </source>
</evidence>
<evidence type="ECO:0000313" key="3">
    <source>
        <dbReference type="EMBL" id="KAH6608520.1"/>
    </source>
</evidence>
<dbReference type="OrthoDB" id="515692at2759"/>
<organism evidence="3 4">
    <name type="scientific">Trichoderma cornu-damae</name>
    <dbReference type="NCBI Taxonomy" id="654480"/>
    <lineage>
        <taxon>Eukaryota</taxon>
        <taxon>Fungi</taxon>
        <taxon>Dikarya</taxon>
        <taxon>Ascomycota</taxon>
        <taxon>Pezizomycotina</taxon>
        <taxon>Sordariomycetes</taxon>
        <taxon>Hypocreomycetidae</taxon>
        <taxon>Hypocreales</taxon>
        <taxon>Hypocreaceae</taxon>
        <taxon>Trichoderma</taxon>
    </lineage>
</organism>
<reference evidence="3" key="1">
    <citation type="submission" date="2021-08" db="EMBL/GenBank/DDBJ databases">
        <title>Chromosome-Level Trichoderma cornu-damae using Hi-C Data.</title>
        <authorList>
            <person name="Kim C.S."/>
        </authorList>
    </citation>
    <scope>NUCLEOTIDE SEQUENCE</scope>
    <source>
        <strain evidence="3">KA19-0412C</strain>
    </source>
</reference>
<gene>
    <name evidence="3" type="ORF">Trco_001866</name>
</gene>
<dbReference type="PANTHER" id="PTHR38790:SF4">
    <property type="entry name" value="2EXR DOMAIN-CONTAINING PROTEIN"/>
    <property type="match status" value="1"/>
</dbReference>
<feature type="region of interest" description="Disordered" evidence="1">
    <location>
        <begin position="14"/>
        <end position="62"/>
    </location>
</feature>
<evidence type="ECO:0000256" key="1">
    <source>
        <dbReference type="SAM" id="MobiDB-lite"/>
    </source>
</evidence>
<evidence type="ECO:0000313" key="4">
    <source>
        <dbReference type="Proteomes" id="UP000827724"/>
    </source>
</evidence>
<dbReference type="Pfam" id="PF24864">
    <property type="entry name" value="DUF7730"/>
    <property type="match status" value="1"/>
</dbReference>
<feature type="compositionally biased region" description="Polar residues" evidence="1">
    <location>
        <begin position="51"/>
        <end position="62"/>
    </location>
</feature>
<dbReference type="Proteomes" id="UP000827724">
    <property type="component" value="Unassembled WGS sequence"/>
</dbReference>
<protein>
    <recommendedName>
        <fullName evidence="2">DUF7730 domain-containing protein</fullName>
    </recommendedName>
</protein>
<dbReference type="EMBL" id="JAIWOZ010000002">
    <property type="protein sequence ID" value="KAH6608520.1"/>
    <property type="molecule type" value="Genomic_DNA"/>
</dbReference>
<feature type="domain" description="DUF7730" evidence="2">
    <location>
        <begin position="207"/>
        <end position="270"/>
    </location>
</feature>
<dbReference type="PANTHER" id="PTHR38790">
    <property type="entry name" value="2EXR DOMAIN-CONTAINING PROTEIN-RELATED"/>
    <property type="match status" value="1"/>
</dbReference>
<keyword evidence="4" id="KW-1185">Reference proteome</keyword>
<dbReference type="AlphaFoldDB" id="A0A9P8QRQ7"/>
<name>A0A9P8QRQ7_9HYPO</name>
<dbReference type="InterPro" id="IPR056632">
    <property type="entry name" value="DUF7730"/>
</dbReference>
<proteinExistence type="predicted"/>
<accession>A0A9P8QRQ7</accession>